<evidence type="ECO:0000259" key="6">
    <source>
        <dbReference type="SMART" id="SM00458"/>
    </source>
</evidence>
<evidence type="ECO:0000256" key="5">
    <source>
        <dbReference type="SAM" id="SignalP"/>
    </source>
</evidence>
<dbReference type="GO" id="GO:0004553">
    <property type="term" value="F:hydrolase activity, hydrolyzing O-glycosyl compounds"/>
    <property type="evidence" value="ECO:0007669"/>
    <property type="project" value="InterPro"/>
</dbReference>
<gene>
    <name evidence="7" type="ORF">Ani05nite_27120</name>
</gene>
<dbReference type="RefSeq" id="WP_203768378.1">
    <property type="nucleotide sequence ID" value="NZ_BAAAYJ010000002.1"/>
</dbReference>
<evidence type="ECO:0000256" key="1">
    <source>
        <dbReference type="ARBA" id="ARBA00009865"/>
    </source>
</evidence>
<keyword evidence="5" id="KW-0732">Signal</keyword>
<comment type="similarity">
    <text evidence="1 4">Belongs to the glycosyl hydrolase 43 family.</text>
</comment>
<accession>A0A919JGE4</accession>
<feature type="chain" id="PRO_5037986773" evidence="5">
    <location>
        <begin position="31"/>
        <end position="475"/>
    </location>
</feature>
<dbReference type="AlphaFoldDB" id="A0A919JGE4"/>
<dbReference type="InterPro" id="IPR000772">
    <property type="entry name" value="Ricin_B_lectin"/>
</dbReference>
<feature type="signal peptide" evidence="5">
    <location>
        <begin position="1"/>
        <end position="30"/>
    </location>
</feature>
<dbReference type="Gene3D" id="2.115.10.20">
    <property type="entry name" value="Glycosyl hydrolase domain, family 43"/>
    <property type="match status" value="1"/>
</dbReference>
<reference evidence="7" key="1">
    <citation type="submission" date="2021-01" db="EMBL/GenBank/DDBJ databases">
        <title>Whole genome shotgun sequence of Actinoplanes nipponensis NBRC 14063.</title>
        <authorList>
            <person name="Komaki H."/>
            <person name="Tamura T."/>
        </authorList>
    </citation>
    <scope>NUCLEOTIDE SEQUENCE</scope>
    <source>
        <strain evidence="7">NBRC 14063</strain>
    </source>
</reference>
<feature type="domain" description="Ricin B lectin" evidence="6">
    <location>
        <begin position="339"/>
        <end position="474"/>
    </location>
</feature>
<dbReference type="Proteomes" id="UP000647172">
    <property type="component" value="Unassembled WGS sequence"/>
</dbReference>
<dbReference type="InterPro" id="IPR023296">
    <property type="entry name" value="Glyco_hydro_beta-prop_sf"/>
</dbReference>
<dbReference type="CDD" id="cd18822">
    <property type="entry name" value="GH43_CtGH43-like"/>
    <property type="match status" value="1"/>
</dbReference>
<evidence type="ECO:0000256" key="2">
    <source>
        <dbReference type="ARBA" id="ARBA00022801"/>
    </source>
</evidence>
<sequence>MSFSRCARAIVAALAGAATVLALTGAPALAAPVTVTNGTQFTDTSGAVVHAHGGGVLKVGAYYYWFGENRNPDNTFRYVSAYRSTDLKTWEFRNHVLTQSSAAELASANIERPKVIYNAATGQFVMWMHKETATDYGQARAAVAVSSTVDGAYTYRGSFRPLGTYMSRDITTFVDDDGAGYMVSAANENRDLNIYRLTADYTGVAALVRSWPGDVREAPALFKRNGVYFMLTSGATGWSPNQQKYSSATGITGTWSPWANVGDGTAYQSQTAYVLPVTGTAGTAYLYLGDRWGNSLGGTVNDSRYVWLPLRFPSATTLAMDYYPTLVIDAAAGTVSGPGGYTAVVARHSGKCVDVVSASTADGAEVVQYACNSGANQQWRRRDLGNGYVQLEARHSGKCLDVADASTADNARIVQYTCGAGANQQWQVQGAGGGYYRLVARHSGRCLDVTGGGTGDGVRLIQYACGAGANQQWSG</sequence>
<proteinExistence type="inferred from homology"/>
<dbReference type="EMBL" id="BOMQ01000030">
    <property type="protein sequence ID" value="GIE49178.1"/>
    <property type="molecule type" value="Genomic_DNA"/>
</dbReference>
<keyword evidence="2 4" id="KW-0378">Hydrolase</keyword>
<keyword evidence="3 4" id="KW-0326">Glycosidase</keyword>
<dbReference type="PANTHER" id="PTHR22925">
    <property type="entry name" value="GLYCOSYL HYDROLASE 43 FAMILY MEMBER"/>
    <property type="match status" value="1"/>
</dbReference>
<dbReference type="SUPFAM" id="SSF75005">
    <property type="entry name" value="Arabinanase/levansucrase/invertase"/>
    <property type="match status" value="1"/>
</dbReference>
<evidence type="ECO:0000313" key="7">
    <source>
        <dbReference type="EMBL" id="GIE49178.1"/>
    </source>
</evidence>
<evidence type="ECO:0000256" key="3">
    <source>
        <dbReference type="ARBA" id="ARBA00023295"/>
    </source>
</evidence>
<dbReference type="InterPro" id="IPR006710">
    <property type="entry name" value="Glyco_hydro_43"/>
</dbReference>
<keyword evidence="8" id="KW-1185">Reference proteome</keyword>
<dbReference type="InterPro" id="IPR035992">
    <property type="entry name" value="Ricin_B-like_lectins"/>
</dbReference>
<evidence type="ECO:0000256" key="4">
    <source>
        <dbReference type="RuleBase" id="RU361187"/>
    </source>
</evidence>
<dbReference type="GO" id="GO:0005975">
    <property type="term" value="P:carbohydrate metabolic process"/>
    <property type="evidence" value="ECO:0007669"/>
    <property type="project" value="InterPro"/>
</dbReference>
<protein>
    <submittedName>
        <fullName evidence="7">Beta-xylosidase</fullName>
    </submittedName>
</protein>
<dbReference type="SMART" id="SM00458">
    <property type="entry name" value="RICIN"/>
    <property type="match status" value="1"/>
</dbReference>
<dbReference type="SUPFAM" id="SSF50370">
    <property type="entry name" value="Ricin B-like lectins"/>
    <property type="match status" value="1"/>
</dbReference>
<dbReference type="Pfam" id="PF04616">
    <property type="entry name" value="Glyco_hydro_43"/>
    <property type="match status" value="1"/>
</dbReference>
<dbReference type="CDD" id="cd23458">
    <property type="entry name" value="beta-trefoil_Ricin_AgaB34-like"/>
    <property type="match status" value="1"/>
</dbReference>
<evidence type="ECO:0000313" key="8">
    <source>
        <dbReference type="Proteomes" id="UP000647172"/>
    </source>
</evidence>
<comment type="caution">
    <text evidence="7">The sequence shown here is derived from an EMBL/GenBank/DDBJ whole genome shotgun (WGS) entry which is preliminary data.</text>
</comment>
<dbReference type="Gene3D" id="2.80.10.50">
    <property type="match status" value="3"/>
</dbReference>
<name>A0A919JGE4_9ACTN</name>
<organism evidence="7 8">
    <name type="scientific">Actinoplanes nipponensis</name>
    <dbReference type="NCBI Taxonomy" id="135950"/>
    <lineage>
        <taxon>Bacteria</taxon>
        <taxon>Bacillati</taxon>
        <taxon>Actinomycetota</taxon>
        <taxon>Actinomycetes</taxon>
        <taxon>Micromonosporales</taxon>
        <taxon>Micromonosporaceae</taxon>
        <taxon>Actinoplanes</taxon>
    </lineage>
</organism>
<dbReference type="Pfam" id="PF00652">
    <property type="entry name" value="Ricin_B_lectin"/>
    <property type="match status" value="1"/>
</dbReference>
<dbReference type="PANTHER" id="PTHR22925:SF3">
    <property type="entry name" value="GLYCOSYL HYDROLASE FAMILY PROTEIN 43"/>
    <property type="match status" value="1"/>
</dbReference>
<dbReference type="PROSITE" id="PS50231">
    <property type="entry name" value="RICIN_B_LECTIN"/>
    <property type="match status" value="1"/>
</dbReference>